<evidence type="ECO:0000256" key="6">
    <source>
        <dbReference type="ARBA" id="ARBA00022679"/>
    </source>
</evidence>
<gene>
    <name evidence="12" type="ORF">SLEP1_g31707</name>
</gene>
<reference evidence="12 13" key="1">
    <citation type="journal article" date="2021" name="Commun. Biol.">
        <title>The genome of Shorea leprosula (Dipterocarpaceae) highlights the ecological relevance of drought in aseasonal tropical rainforests.</title>
        <authorList>
            <person name="Ng K.K.S."/>
            <person name="Kobayashi M.J."/>
            <person name="Fawcett J.A."/>
            <person name="Hatakeyama M."/>
            <person name="Paape T."/>
            <person name="Ng C.H."/>
            <person name="Ang C.C."/>
            <person name="Tnah L.H."/>
            <person name="Lee C.T."/>
            <person name="Nishiyama T."/>
            <person name="Sese J."/>
            <person name="O'Brien M.J."/>
            <person name="Copetti D."/>
            <person name="Mohd Noor M.I."/>
            <person name="Ong R.C."/>
            <person name="Putra M."/>
            <person name="Sireger I.Z."/>
            <person name="Indrioko S."/>
            <person name="Kosugi Y."/>
            <person name="Izuno A."/>
            <person name="Isagi Y."/>
            <person name="Lee S.L."/>
            <person name="Shimizu K.K."/>
        </authorList>
    </citation>
    <scope>NUCLEOTIDE SEQUENCE [LARGE SCALE GENOMIC DNA]</scope>
    <source>
        <strain evidence="12">214</strain>
    </source>
</reference>
<keyword evidence="13" id="KW-1185">Reference proteome</keyword>
<protein>
    <recommendedName>
        <fullName evidence="11">GPI mannosyltransferase 2</fullName>
        <ecNumber evidence="11">2.4.1.-</ecNumber>
    </recommendedName>
</protein>
<evidence type="ECO:0000256" key="1">
    <source>
        <dbReference type="ARBA" id="ARBA00004477"/>
    </source>
</evidence>
<evidence type="ECO:0000256" key="11">
    <source>
        <dbReference type="RuleBase" id="RU363112"/>
    </source>
</evidence>
<dbReference type="GO" id="GO:0004376">
    <property type="term" value="F:GPI mannosyltransferase activity"/>
    <property type="evidence" value="ECO:0007669"/>
    <property type="project" value="InterPro"/>
</dbReference>
<dbReference type="GO" id="GO:0000009">
    <property type="term" value="F:alpha-1,6-mannosyltransferase activity"/>
    <property type="evidence" value="ECO:0007669"/>
    <property type="project" value="InterPro"/>
</dbReference>
<keyword evidence="7 11" id="KW-0812">Transmembrane</keyword>
<comment type="caution">
    <text evidence="11">Lacks conserved residue(s) required for the propagation of feature annotation.</text>
</comment>
<dbReference type="PANTHER" id="PTHR12468:SF2">
    <property type="entry name" value="GPI MANNOSYLTRANSFERASE 2"/>
    <property type="match status" value="1"/>
</dbReference>
<proteinExistence type="inferred from homology"/>
<dbReference type="EC" id="2.4.1.-" evidence="11"/>
<evidence type="ECO:0000256" key="5">
    <source>
        <dbReference type="ARBA" id="ARBA00022676"/>
    </source>
</evidence>
<evidence type="ECO:0000256" key="9">
    <source>
        <dbReference type="ARBA" id="ARBA00022989"/>
    </source>
</evidence>
<keyword evidence="5 11" id="KW-0328">Glycosyltransferase</keyword>
<evidence type="ECO:0000256" key="7">
    <source>
        <dbReference type="ARBA" id="ARBA00022692"/>
    </source>
</evidence>
<dbReference type="AlphaFoldDB" id="A0AAV5K466"/>
<evidence type="ECO:0000256" key="3">
    <source>
        <dbReference type="ARBA" id="ARBA00008698"/>
    </source>
</evidence>
<name>A0AAV5K466_9ROSI</name>
<evidence type="ECO:0000256" key="8">
    <source>
        <dbReference type="ARBA" id="ARBA00022824"/>
    </source>
</evidence>
<comment type="pathway">
    <text evidence="2 11">Glycolipid biosynthesis; glycosylphosphatidylinositol-anchor biosynthesis.</text>
</comment>
<organism evidence="12 13">
    <name type="scientific">Rubroshorea leprosula</name>
    <dbReference type="NCBI Taxonomy" id="152421"/>
    <lineage>
        <taxon>Eukaryota</taxon>
        <taxon>Viridiplantae</taxon>
        <taxon>Streptophyta</taxon>
        <taxon>Embryophyta</taxon>
        <taxon>Tracheophyta</taxon>
        <taxon>Spermatophyta</taxon>
        <taxon>Magnoliopsida</taxon>
        <taxon>eudicotyledons</taxon>
        <taxon>Gunneridae</taxon>
        <taxon>Pentapetalae</taxon>
        <taxon>rosids</taxon>
        <taxon>malvids</taxon>
        <taxon>Malvales</taxon>
        <taxon>Dipterocarpaceae</taxon>
        <taxon>Rubroshorea</taxon>
    </lineage>
</organism>
<dbReference type="GO" id="GO:0031501">
    <property type="term" value="C:mannosyltransferase complex"/>
    <property type="evidence" value="ECO:0007669"/>
    <property type="project" value="TreeGrafter"/>
</dbReference>
<comment type="subcellular location">
    <subcellularLocation>
        <location evidence="1 11">Endoplasmic reticulum membrane</location>
        <topology evidence="1 11">Multi-pass membrane protein</topology>
    </subcellularLocation>
</comment>
<evidence type="ECO:0000313" key="12">
    <source>
        <dbReference type="EMBL" id="GKV21759.1"/>
    </source>
</evidence>
<comment type="function">
    <text evidence="11">Mannosyltransferase involved in glycosylphosphatidylinositol-anchor biosynthesis.</text>
</comment>
<feature type="transmembrane region" description="Helical" evidence="11">
    <location>
        <begin position="20"/>
        <end position="42"/>
    </location>
</feature>
<dbReference type="PANTHER" id="PTHR12468">
    <property type="entry name" value="GPI MANNOSYLTRANSFERASE 2"/>
    <property type="match status" value="1"/>
</dbReference>
<feature type="transmembrane region" description="Helical" evidence="11">
    <location>
        <begin position="103"/>
        <end position="124"/>
    </location>
</feature>
<keyword evidence="6 11" id="KW-0808">Transferase</keyword>
<evidence type="ECO:0000313" key="13">
    <source>
        <dbReference type="Proteomes" id="UP001054252"/>
    </source>
</evidence>
<dbReference type="Proteomes" id="UP001054252">
    <property type="component" value="Unassembled WGS sequence"/>
</dbReference>
<dbReference type="EMBL" id="BPVZ01000058">
    <property type="protein sequence ID" value="GKV21759.1"/>
    <property type="molecule type" value="Genomic_DNA"/>
</dbReference>
<dbReference type="InterPro" id="IPR007315">
    <property type="entry name" value="PIG-V/Gpi18"/>
</dbReference>
<dbReference type="GO" id="GO:0006506">
    <property type="term" value="P:GPI anchor biosynthetic process"/>
    <property type="evidence" value="ECO:0007669"/>
    <property type="project" value="UniProtKB-KW"/>
</dbReference>
<keyword evidence="9 11" id="KW-1133">Transmembrane helix</keyword>
<evidence type="ECO:0000256" key="2">
    <source>
        <dbReference type="ARBA" id="ARBA00004687"/>
    </source>
</evidence>
<evidence type="ECO:0000256" key="10">
    <source>
        <dbReference type="ARBA" id="ARBA00023136"/>
    </source>
</evidence>
<keyword evidence="4 11" id="KW-0337">GPI-anchor biosynthesis</keyword>
<dbReference type="GO" id="GO:0005789">
    <property type="term" value="C:endoplasmic reticulum membrane"/>
    <property type="evidence" value="ECO:0007669"/>
    <property type="project" value="UniProtKB-SubCell"/>
</dbReference>
<keyword evidence="8 11" id="KW-0256">Endoplasmic reticulum</keyword>
<keyword evidence="10 11" id="KW-0472">Membrane</keyword>
<comment type="similarity">
    <text evidence="3 11">Belongs to the PIGV family.</text>
</comment>
<evidence type="ECO:0000256" key="4">
    <source>
        <dbReference type="ARBA" id="ARBA00022502"/>
    </source>
</evidence>
<accession>A0AAV5K466</accession>
<comment type="caution">
    <text evidence="12">The sequence shown here is derived from an EMBL/GenBank/DDBJ whole genome shotgun (WGS) entry which is preliminary data.</text>
</comment>
<sequence length="194" mass="21828">MTTETAAKPLPKRRDCHQTLVLKSAIFSRFLLLSLSILWRVLLRPYDTSAPLNPACLTDPNPHPHPPPLFPSLGSAIENGIVWDSVYFVRIAQCGYEYEQSYAFLPLLPACIFILSQTVFAPLIPVFGHRAVLGLSGYVVSNGAFVLAAIYFYKTLLLHLGLQFCFASVQLRYSTHQYIQRACMPYFQLVDCII</sequence>
<dbReference type="Pfam" id="PF04188">
    <property type="entry name" value="Mannosyl_trans2"/>
    <property type="match status" value="1"/>
</dbReference>
<feature type="transmembrane region" description="Helical" evidence="11">
    <location>
        <begin position="131"/>
        <end position="153"/>
    </location>
</feature>